<feature type="domain" description="DUF4396" evidence="2">
    <location>
        <begin position="22"/>
        <end position="163"/>
    </location>
</feature>
<comment type="caution">
    <text evidence="3">The sequence shown here is derived from an EMBL/GenBank/DDBJ whole genome shotgun (WGS) entry which is preliminary data.</text>
</comment>
<dbReference type="HOGENOM" id="CLU_1735779_0_0_6"/>
<dbReference type="OrthoDB" id="1495425at2"/>
<sequence>MHDMHDMHDMHGMMMMHHGKVTWKNVFKTSTHCGTGCTLADIIGEVWVLFVPVTLFGSAVFGSWTLDFCLALLLGIAFQYLPARQMGMAPAAALKNAIKADVLSLICWQIGMYIWMAIVLFGLFAPDMPRLSAVYWFMMQIAMVAGFFTAYPMNWWLVKKGIKHAM</sequence>
<dbReference type="RefSeq" id="WP_010864977.1">
    <property type="nucleotide sequence ID" value="NZ_KB944511.1"/>
</dbReference>
<dbReference type="Proteomes" id="UP000014012">
    <property type="component" value="Unassembled WGS sequence"/>
</dbReference>
<keyword evidence="4" id="KW-1185">Reference proteome</keyword>
<gene>
    <name evidence="3" type="ORF">PLESHI_16952</name>
</gene>
<dbReference type="AlphaFoldDB" id="R8ALR6"/>
<dbReference type="EMBL" id="AQQO01000371">
    <property type="protein sequence ID" value="EON87268.1"/>
    <property type="molecule type" value="Genomic_DNA"/>
</dbReference>
<dbReference type="Pfam" id="PF14342">
    <property type="entry name" value="DUF4396"/>
    <property type="match status" value="1"/>
</dbReference>
<evidence type="ECO:0000313" key="3">
    <source>
        <dbReference type="EMBL" id="EON87268.1"/>
    </source>
</evidence>
<evidence type="ECO:0000313" key="4">
    <source>
        <dbReference type="Proteomes" id="UP000014012"/>
    </source>
</evidence>
<keyword evidence="1" id="KW-0812">Transmembrane</keyword>
<keyword evidence="1" id="KW-0472">Membrane</keyword>
<evidence type="ECO:0000256" key="1">
    <source>
        <dbReference type="SAM" id="Phobius"/>
    </source>
</evidence>
<proteinExistence type="predicted"/>
<accession>R8ALR6</accession>
<feature type="transmembrane region" description="Helical" evidence="1">
    <location>
        <begin position="137"/>
        <end position="158"/>
    </location>
</feature>
<feature type="transmembrane region" description="Helical" evidence="1">
    <location>
        <begin position="102"/>
        <end position="125"/>
    </location>
</feature>
<protein>
    <recommendedName>
        <fullName evidence="2">DUF4396 domain-containing protein</fullName>
    </recommendedName>
</protein>
<dbReference type="InterPro" id="IPR025509">
    <property type="entry name" value="DUF4396"/>
</dbReference>
<name>R8ALR6_PLESH</name>
<feature type="transmembrane region" description="Helical" evidence="1">
    <location>
        <begin position="55"/>
        <end position="81"/>
    </location>
</feature>
<reference evidence="3 4" key="1">
    <citation type="journal article" date="2013" name="Genome Announc.">
        <title>Genome Sequence of Plesiomonas shigelloides Strain 302-73 (Serotype O1).</title>
        <authorList>
            <person name="Pique N."/>
            <person name="Aquilini E."/>
            <person name="Alioto T."/>
            <person name="Minana-Galbis D."/>
            <person name="Tomas J.M."/>
        </authorList>
    </citation>
    <scope>NUCLEOTIDE SEQUENCE [LARGE SCALE GENOMIC DNA]</scope>
    <source>
        <strain evidence="3 4">302-73</strain>
    </source>
</reference>
<evidence type="ECO:0000259" key="2">
    <source>
        <dbReference type="Pfam" id="PF14342"/>
    </source>
</evidence>
<keyword evidence="1" id="KW-1133">Transmembrane helix</keyword>
<organism evidence="3 4">
    <name type="scientific">Plesiomonas shigelloides 302-73</name>
    <dbReference type="NCBI Taxonomy" id="1315976"/>
    <lineage>
        <taxon>Bacteria</taxon>
        <taxon>Pseudomonadati</taxon>
        <taxon>Pseudomonadota</taxon>
        <taxon>Gammaproteobacteria</taxon>
        <taxon>Enterobacterales</taxon>
        <taxon>Enterobacteriaceae</taxon>
        <taxon>Plesiomonas</taxon>
    </lineage>
</organism>
<dbReference type="STRING" id="703.SAMEA2665130_02958"/>
<dbReference type="PATRIC" id="fig|1315976.3.peg.3247"/>